<sequence>MPVGRSLDDEGVCRGGEPIDRRLREQGIGGHRQPLDWKWHTFVLSEIACELVIQPGLGSPLFSRWDSIRVGTTLTSKVALTYVV</sequence>
<evidence type="ECO:0000313" key="1">
    <source>
        <dbReference type="EMBL" id="ABG98676.1"/>
    </source>
</evidence>
<dbReference type="EMBL" id="CP000431">
    <property type="protein sequence ID" value="ABG98676.1"/>
    <property type="molecule type" value="Genomic_DNA"/>
</dbReference>
<reference evidence="2" key="1">
    <citation type="journal article" date="2006" name="Proc. Natl. Acad. Sci. U.S.A.">
        <title>The complete genome of Rhodococcus sp. RHA1 provides insights into a catabolic powerhouse.</title>
        <authorList>
            <person name="McLeod M.P."/>
            <person name="Warren R.L."/>
            <person name="Hsiao W.W.L."/>
            <person name="Araki N."/>
            <person name="Myhre M."/>
            <person name="Fernandes C."/>
            <person name="Miyazawa D."/>
            <person name="Wong W."/>
            <person name="Lillquist A.L."/>
            <person name="Wang D."/>
            <person name="Dosanjh M."/>
            <person name="Hara H."/>
            <person name="Petrescu A."/>
            <person name="Morin R.D."/>
            <person name="Yang G."/>
            <person name="Stott J.M."/>
            <person name="Schein J.E."/>
            <person name="Shin H."/>
            <person name="Smailus D."/>
            <person name="Siddiqui A.S."/>
            <person name="Marra M.A."/>
            <person name="Jones S.J.M."/>
            <person name="Holt R."/>
            <person name="Brinkman F.S.L."/>
            <person name="Miyauchi K."/>
            <person name="Fukuda M."/>
            <person name="Davies J.E."/>
            <person name="Mohn W.W."/>
            <person name="Eltis L.D."/>
        </authorList>
    </citation>
    <scope>NUCLEOTIDE SEQUENCE [LARGE SCALE GENOMIC DNA]</scope>
    <source>
        <strain evidence="2">RHA1</strain>
    </source>
</reference>
<accession>Q0S1B0</accession>
<dbReference type="AlphaFoldDB" id="Q0S1B0"/>
<name>Q0S1B0_RHOJR</name>
<protein>
    <submittedName>
        <fullName evidence="1">Uncharacterized protein</fullName>
    </submittedName>
</protein>
<proteinExistence type="predicted"/>
<organism evidence="1 2">
    <name type="scientific">Rhodococcus jostii (strain RHA1)</name>
    <dbReference type="NCBI Taxonomy" id="101510"/>
    <lineage>
        <taxon>Bacteria</taxon>
        <taxon>Bacillati</taxon>
        <taxon>Actinomycetota</taxon>
        <taxon>Actinomycetes</taxon>
        <taxon>Mycobacteriales</taxon>
        <taxon>Nocardiaceae</taxon>
        <taxon>Rhodococcus</taxon>
    </lineage>
</organism>
<gene>
    <name evidence="1" type="ordered locus">RHA1_ro06910</name>
</gene>
<dbReference type="Proteomes" id="UP000008710">
    <property type="component" value="Chromosome"/>
</dbReference>
<evidence type="ECO:0000313" key="2">
    <source>
        <dbReference type="Proteomes" id="UP000008710"/>
    </source>
</evidence>
<dbReference type="KEGG" id="rha:RHA1_ro06910"/>
<dbReference type="HOGENOM" id="CLU_2525330_0_0_11"/>